<dbReference type="STRING" id="341454.A0A4S2MHK5"/>
<comment type="similarity">
    <text evidence="2">Belongs to the mitochondrion-specific ribosomal protein mL53 family.</text>
</comment>
<evidence type="ECO:0000256" key="4">
    <source>
        <dbReference type="ARBA" id="ARBA00023128"/>
    </source>
</evidence>
<evidence type="ECO:0000256" key="1">
    <source>
        <dbReference type="ARBA" id="ARBA00004173"/>
    </source>
</evidence>
<gene>
    <name evidence="7" type="ORF">EX30DRAFT_336717</name>
</gene>
<accession>A0A4S2MHK5</accession>
<keyword evidence="8" id="KW-1185">Reference proteome</keyword>
<dbReference type="FunCoup" id="A0A4S2MHK5">
    <property type="interactions" value="82"/>
</dbReference>
<organism evidence="7 8">
    <name type="scientific">Ascodesmis nigricans</name>
    <dbReference type="NCBI Taxonomy" id="341454"/>
    <lineage>
        <taxon>Eukaryota</taxon>
        <taxon>Fungi</taxon>
        <taxon>Dikarya</taxon>
        <taxon>Ascomycota</taxon>
        <taxon>Pezizomycotina</taxon>
        <taxon>Pezizomycetes</taxon>
        <taxon>Pezizales</taxon>
        <taxon>Ascodesmidaceae</taxon>
        <taxon>Ascodesmis</taxon>
    </lineage>
</organism>
<evidence type="ECO:0000256" key="2">
    <source>
        <dbReference type="ARBA" id="ARBA00005557"/>
    </source>
</evidence>
<dbReference type="GO" id="GO:0005762">
    <property type="term" value="C:mitochondrial large ribosomal subunit"/>
    <property type="evidence" value="ECO:0007669"/>
    <property type="project" value="TreeGrafter"/>
</dbReference>
<dbReference type="EMBL" id="ML220183">
    <property type="protein sequence ID" value="TGZ76346.1"/>
    <property type="molecule type" value="Genomic_DNA"/>
</dbReference>
<dbReference type="Pfam" id="PF10780">
    <property type="entry name" value="MRP_L53"/>
    <property type="match status" value="1"/>
</dbReference>
<proteinExistence type="inferred from homology"/>
<dbReference type="InterPro" id="IPR042776">
    <property type="entry name" value="Ribosomal_mL53_fung"/>
</dbReference>
<sequence>MHTRFFTSVKLRFNPFDLRGKTPRLFAALLPPDARAQGMKIQTEVLPRNDRSGGFVEVVFTDGDKYAVQTKNVGIKDVVEEVERRTRLMARKEELAS</sequence>
<comment type="subcellular location">
    <subcellularLocation>
        <location evidence="1">Mitochondrion</location>
    </subcellularLocation>
</comment>
<protein>
    <recommendedName>
        <fullName evidence="6">Large ribosomal subunit protein mL53</fullName>
    </recommendedName>
</protein>
<dbReference type="InParanoid" id="A0A4S2MHK5"/>
<dbReference type="OrthoDB" id="4136894at2759"/>
<evidence type="ECO:0000256" key="3">
    <source>
        <dbReference type="ARBA" id="ARBA00022980"/>
    </source>
</evidence>
<keyword evidence="3" id="KW-0689">Ribosomal protein</keyword>
<dbReference type="GO" id="GO:0003735">
    <property type="term" value="F:structural constituent of ribosome"/>
    <property type="evidence" value="ECO:0007669"/>
    <property type="project" value="TreeGrafter"/>
</dbReference>
<dbReference type="Gene3D" id="3.40.30.10">
    <property type="entry name" value="Glutaredoxin"/>
    <property type="match status" value="1"/>
</dbReference>
<dbReference type="PANTHER" id="PTHR28236:SF1">
    <property type="entry name" value="LARGE RIBOSOMAL SUBUNIT PROTEIN ML53"/>
    <property type="match status" value="1"/>
</dbReference>
<reference evidence="7 8" key="1">
    <citation type="submission" date="2019-04" db="EMBL/GenBank/DDBJ databases">
        <title>Comparative genomics and transcriptomics to analyze fruiting body development in filamentous ascomycetes.</title>
        <authorList>
            <consortium name="DOE Joint Genome Institute"/>
            <person name="Lutkenhaus R."/>
            <person name="Traeger S."/>
            <person name="Breuer J."/>
            <person name="Kuo A."/>
            <person name="Lipzen A."/>
            <person name="Pangilinan J."/>
            <person name="Dilworth D."/>
            <person name="Sandor L."/>
            <person name="Poggeler S."/>
            <person name="Barry K."/>
            <person name="Grigoriev I.V."/>
            <person name="Nowrousian M."/>
        </authorList>
    </citation>
    <scope>NUCLEOTIDE SEQUENCE [LARGE SCALE GENOMIC DNA]</scope>
    <source>
        <strain evidence="7 8">CBS 389.68</strain>
    </source>
</reference>
<evidence type="ECO:0000313" key="7">
    <source>
        <dbReference type="EMBL" id="TGZ76346.1"/>
    </source>
</evidence>
<name>A0A4S2MHK5_9PEZI</name>
<dbReference type="PANTHER" id="PTHR28236">
    <property type="entry name" value="54S RIBOSOMAL PROTEIN L44, MITOCHONDRIAL"/>
    <property type="match status" value="1"/>
</dbReference>
<evidence type="ECO:0000256" key="6">
    <source>
        <dbReference type="ARBA" id="ARBA00035180"/>
    </source>
</evidence>
<keyword evidence="4" id="KW-0496">Mitochondrion</keyword>
<evidence type="ECO:0000256" key="5">
    <source>
        <dbReference type="ARBA" id="ARBA00023274"/>
    </source>
</evidence>
<dbReference type="AlphaFoldDB" id="A0A4S2MHK5"/>
<dbReference type="InterPro" id="IPR019716">
    <property type="entry name" value="Ribosomal_mL53"/>
</dbReference>
<evidence type="ECO:0000313" key="8">
    <source>
        <dbReference type="Proteomes" id="UP000298138"/>
    </source>
</evidence>
<dbReference type="Proteomes" id="UP000298138">
    <property type="component" value="Unassembled WGS sequence"/>
</dbReference>
<keyword evidence="5" id="KW-0687">Ribonucleoprotein</keyword>